<name>A0A1X7UG93_AMPQE</name>
<proteinExistence type="predicted"/>
<reference evidence="1" key="1">
    <citation type="submission" date="2017-05" db="UniProtKB">
        <authorList>
            <consortium name="EnsemblMetazoa"/>
        </authorList>
    </citation>
    <scope>IDENTIFICATION</scope>
</reference>
<dbReference type="InParanoid" id="A0A1X7UG93"/>
<dbReference type="AlphaFoldDB" id="A0A1X7UG93"/>
<sequence length="59" mass="6536">MAEPVPGVCVACKEDTIVYNVVLFECMESHLLCDSCMNSSELKGCPIHKFSKRRTSPNS</sequence>
<protein>
    <submittedName>
        <fullName evidence="1">Uncharacterized protein</fullName>
    </submittedName>
</protein>
<organism evidence="1">
    <name type="scientific">Amphimedon queenslandica</name>
    <name type="common">Sponge</name>
    <dbReference type="NCBI Taxonomy" id="400682"/>
    <lineage>
        <taxon>Eukaryota</taxon>
        <taxon>Metazoa</taxon>
        <taxon>Porifera</taxon>
        <taxon>Demospongiae</taxon>
        <taxon>Heteroscleromorpha</taxon>
        <taxon>Haplosclerida</taxon>
        <taxon>Niphatidae</taxon>
        <taxon>Amphimedon</taxon>
    </lineage>
</organism>
<accession>A0A1X7UG93</accession>
<evidence type="ECO:0000313" key="1">
    <source>
        <dbReference type="EnsemblMetazoa" id="Aqu2.1.26501_001"/>
    </source>
</evidence>
<dbReference type="EnsemblMetazoa" id="Aqu2.1.26501_001">
    <property type="protein sequence ID" value="Aqu2.1.26501_001"/>
    <property type="gene ID" value="Aqu2.1.26501"/>
</dbReference>